<keyword evidence="1" id="KW-0408">Iron</keyword>
<keyword evidence="1" id="KW-0411">Iron-sulfur</keyword>
<dbReference type="InterPro" id="IPR004453">
    <property type="entry name" value="QueG"/>
</dbReference>
<proteinExistence type="predicted"/>
<dbReference type="Gene3D" id="3.30.70.20">
    <property type="match status" value="1"/>
</dbReference>
<accession>K0J331</accession>
<dbReference type="PROSITE" id="PS00198">
    <property type="entry name" value="4FE4S_FER_1"/>
    <property type="match status" value="1"/>
</dbReference>
<evidence type="ECO:0000256" key="1">
    <source>
        <dbReference type="ARBA" id="ARBA00022485"/>
    </source>
</evidence>
<organism evidence="3">
    <name type="scientific">uncultured microorganism</name>
    <dbReference type="NCBI Taxonomy" id="358574"/>
    <lineage>
        <taxon>unclassified sequences</taxon>
        <taxon>environmental samples</taxon>
    </lineage>
</organism>
<reference evidence="3" key="1">
    <citation type="submission" date="2012-09" db="EMBL/GenBank/DDBJ databases">
        <authorList>
            <person name="Elsaied H.E."/>
            <person name="Maruyama A."/>
        </authorList>
    </citation>
    <scope>NUCLEOTIDE SEQUENCE</scope>
</reference>
<dbReference type="InterPro" id="IPR017900">
    <property type="entry name" value="4Fe4S_Fe_S_CS"/>
</dbReference>
<dbReference type="InterPro" id="IPR017896">
    <property type="entry name" value="4Fe4S_Fe-S-bd"/>
</dbReference>
<protein>
    <submittedName>
        <fullName evidence="3">Iron-sulfur cluster-binding protein</fullName>
    </submittedName>
</protein>
<dbReference type="GO" id="GO:0008616">
    <property type="term" value="P:tRNA queuosine(34) biosynthetic process"/>
    <property type="evidence" value="ECO:0007669"/>
    <property type="project" value="InterPro"/>
</dbReference>
<dbReference type="PANTHER" id="PTHR30002:SF4">
    <property type="entry name" value="EPOXYQUEUOSINE REDUCTASE"/>
    <property type="match status" value="1"/>
</dbReference>
<evidence type="ECO:0000313" key="3">
    <source>
        <dbReference type="EMBL" id="BAM62484.1"/>
    </source>
</evidence>
<reference evidence="3" key="2">
    <citation type="journal article" date="2014" name="FEMS Microbiol. Ecol.">
        <title>Novel integrons and gene cassettes from a Cascadian submarine gas-hydrate-bearing core.</title>
        <authorList>
            <person name="Elsaied H."/>
            <person name="Stokes H.W."/>
            <person name="Yoshioka H."/>
            <person name="Mitani Y."/>
            <person name="Maruyama A."/>
        </authorList>
    </citation>
    <scope>NUCLEOTIDE SEQUENCE</scope>
</reference>
<keyword evidence="1" id="KW-0004">4Fe-4S</keyword>
<dbReference type="GO" id="GO:0051539">
    <property type="term" value="F:4 iron, 4 sulfur cluster binding"/>
    <property type="evidence" value="ECO:0007669"/>
    <property type="project" value="UniProtKB-KW"/>
</dbReference>
<name>K0J331_9ZZZZ</name>
<evidence type="ECO:0000259" key="2">
    <source>
        <dbReference type="PROSITE" id="PS51379"/>
    </source>
</evidence>
<keyword evidence="1" id="KW-0479">Metal-binding</keyword>
<dbReference type="SUPFAM" id="SSF54862">
    <property type="entry name" value="4Fe-4S ferredoxins"/>
    <property type="match status" value="1"/>
</dbReference>
<feature type="domain" description="4Fe-4S ferredoxin-type" evidence="2">
    <location>
        <begin position="165"/>
        <end position="194"/>
    </location>
</feature>
<dbReference type="PROSITE" id="PS51379">
    <property type="entry name" value="4FE4S_FER_2"/>
    <property type="match status" value="1"/>
</dbReference>
<dbReference type="AlphaFoldDB" id="K0J331"/>
<dbReference type="EMBL" id="AB750442">
    <property type="protein sequence ID" value="BAM62484.1"/>
    <property type="molecule type" value="Genomic_DNA"/>
</dbReference>
<dbReference type="GO" id="GO:0052693">
    <property type="term" value="F:epoxyqueuosine reductase activity"/>
    <property type="evidence" value="ECO:0007669"/>
    <property type="project" value="TreeGrafter"/>
</dbReference>
<dbReference type="Pfam" id="PF13484">
    <property type="entry name" value="Fer4_16"/>
    <property type="match status" value="1"/>
</dbReference>
<sequence>MEDLMKKTVLSENIRRLADSLGIDVLGFAEASEFEGYTLNRSKRRDPRLSLSDAKTIIVAGIYIGGLVLPSWDKSYMGITSRLFLSGFFNDAVKPLEPIATLLRKEGYTALICDDSKNKGSILPLKLAAIRAGLGWQGKNSLLVTKKYGTFLALGGIVTNANLEHNTEEETNRCKSCEKCQQACPLKALEQACVLNRNKCLSYLLQNDNLPEEAKPVIENRVIDCEICQQVCPWNTKHIECPLATAMTTSFQREIPVWEDFFALPQLAKLTEREYREALGHLNTGIPYLIFHRNVMMAMERLQQR</sequence>
<dbReference type="PANTHER" id="PTHR30002">
    <property type="entry name" value="EPOXYQUEUOSINE REDUCTASE"/>
    <property type="match status" value="1"/>
</dbReference>